<gene>
    <name evidence="3" type="ORF">FPE_LOCUS3333</name>
</gene>
<evidence type="ECO:0000256" key="2">
    <source>
        <dbReference type="SAM" id="MobiDB-lite"/>
    </source>
</evidence>
<dbReference type="PANTHER" id="PTHR12300">
    <property type="entry name" value="HVA22-LIKE PROTEINS"/>
    <property type="match status" value="1"/>
</dbReference>
<dbReference type="InterPro" id="IPR004345">
    <property type="entry name" value="TB2_DP1_HVA22"/>
</dbReference>
<accession>A0AAD1YRE8</accession>
<feature type="region of interest" description="Disordered" evidence="2">
    <location>
        <begin position="231"/>
        <end position="292"/>
    </location>
</feature>
<feature type="compositionally biased region" description="Polar residues" evidence="2">
    <location>
        <begin position="250"/>
        <end position="259"/>
    </location>
</feature>
<dbReference type="Pfam" id="PF03134">
    <property type="entry name" value="TB2_DP1_HVA22"/>
    <property type="match status" value="1"/>
</dbReference>
<dbReference type="AlphaFoldDB" id="A0AAD1YRE8"/>
<dbReference type="GO" id="GO:0016020">
    <property type="term" value="C:membrane"/>
    <property type="evidence" value="ECO:0007669"/>
    <property type="project" value="UniProtKB-SubCell"/>
</dbReference>
<protein>
    <recommendedName>
        <fullName evidence="1">HVA22-like protein</fullName>
    </recommendedName>
</protein>
<evidence type="ECO:0000256" key="1">
    <source>
        <dbReference type="RuleBase" id="RU362006"/>
    </source>
</evidence>
<evidence type="ECO:0000313" key="4">
    <source>
        <dbReference type="Proteomes" id="UP000834106"/>
    </source>
</evidence>
<feature type="compositionally biased region" description="Low complexity" evidence="2">
    <location>
        <begin position="231"/>
        <end position="249"/>
    </location>
</feature>
<evidence type="ECO:0000313" key="3">
    <source>
        <dbReference type="EMBL" id="CAI9755903.1"/>
    </source>
</evidence>
<organism evidence="3 4">
    <name type="scientific">Fraxinus pennsylvanica</name>
    <dbReference type="NCBI Taxonomy" id="56036"/>
    <lineage>
        <taxon>Eukaryota</taxon>
        <taxon>Viridiplantae</taxon>
        <taxon>Streptophyta</taxon>
        <taxon>Embryophyta</taxon>
        <taxon>Tracheophyta</taxon>
        <taxon>Spermatophyta</taxon>
        <taxon>Magnoliopsida</taxon>
        <taxon>eudicotyledons</taxon>
        <taxon>Gunneridae</taxon>
        <taxon>Pentapetalae</taxon>
        <taxon>asterids</taxon>
        <taxon>lamiids</taxon>
        <taxon>Lamiales</taxon>
        <taxon>Oleaceae</taxon>
        <taxon>Oleeae</taxon>
        <taxon>Fraxinus</taxon>
    </lineage>
</organism>
<comment type="similarity">
    <text evidence="1">Belongs to the DP1 family.</text>
</comment>
<comment type="subcellular location">
    <subcellularLocation>
        <location evidence="1">Membrane</location>
        <topology evidence="1">Multi-pass membrane protein</topology>
    </subcellularLocation>
</comment>
<proteinExistence type="inferred from homology"/>
<name>A0AAD1YRE8_9LAMI</name>
<feature type="region of interest" description="Disordered" evidence="2">
    <location>
        <begin position="321"/>
        <end position="353"/>
    </location>
</feature>
<dbReference type="EMBL" id="OU503037">
    <property type="protein sequence ID" value="CAI9755903.1"/>
    <property type="molecule type" value="Genomic_DNA"/>
</dbReference>
<sequence>MADDCLFHGPQAPKHGRLPDSSGLRLSLPPLHAISSEMVFPSAYSTSSSLSLERFESGNFDQLDNFIFDLLTLFLRRAQLTGCNMIGSFITWGLVMVFGYAYPAYECYKTVEMNKPDIEQLRFWCQYWILVAILTVCERIGDLFISWVPMYGEAKLAFFLYLWLPKTKGTIYVYDSFFRPYVAKHETDIDRNLLELRTRAGDMAVLYWRKIASYGQTRIFDILQYIASQSTPPRRAQQQQQGPGVRRSSAPTNQRSTAKTQPQSEQPPSPTSSTSSSQHQENVAEEDGPSESLKAALPTSVLNAQKITPAQAQAYVHVESTQTLSATEEQVMPTDSVPPSANETAQPPPQDVVMEEAVRVTRARSRRAARGGSNC</sequence>
<keyword evidence="4" id="KW-1185">Reference proteome</keyword>
<reference evidence="3" key="1">
    <citation type="submission" date="2023-05" db="EMBL/GenBank/DDBJ databases">
        <authorList>
            <person name="Huff M."/>
        </authorList>
    </citation>
    <scope>NUCLEOTIDE SEQUENCE</scope>
</reference>
<dbReference type="Proteomes" id="UP000834106">
    <property type="component" value="Chromosome 2"/>
</dbReference>
<dbReference type="PANTHER" id="PTHR12300:SF117">
    <property type="entry name" value="LP05237P-RELATED"/>
    <property type="match status" value="1"/>
</dbReference>